<dbReference type="Gene3D" id="3.40.50.720">
    <property type="entry name" value="NAD(P)-binding Rossmann-like Domain"/>
    <property type="match status" value="1"/>
</dbReference>
<gene>
    <name evidence="2" type="ORF">DXG03_006932</name>
</gene>
<accession>A0A9P7KC06</accession>
<organism evidence="2 3">
    <name type="scientific">Asterophora parasitica</name>
    <dbReference type="NCBI Taxonomy" id="117018"/>
    <lineage>
        <taxon>Eukaryota</taxon>
        <taxon>Fungi</taxon>
        <taxon>Dikarya</taxon>
        <taxon>Basidiomycota</taxon>
        <taxon>Agaricomycotina</taxon>
        <taxon>Agaricomycetes</taxon>
        <taxon>Agaricomycetidae</taxon>
        <taxon>Agaricales</taxon>
        <taxon>Tricholomatineae</taxon>
        <taxon>Lyophyllaceae</taxon>
        <taxon>Asterophora</taxon>
    </lineage>
</organism>
<dbReference type="OrthoDB" id="2735536at2759"/>
<evidence type="ECO:0000259" key="1">
    <source>
        <dbReference type="Pfam" id="PF01370"/>
    </source>
</evidence>
<evidence type="ECO:0000313" key="2">
    <source>
        <dbReference type="EMBL" id="KAG5645118.1"/>
    </source>
</evidence>
<dbReference type="Proteomes" id="UP000775547">
    <property type="component" value="Unassembled WGS sequence"/>
</dbReference>
<proteinExistence type="predicted"/>
<name>A0A9P7KC06_9AGAR</name>
<keyword evidence="3" id="KW-1185">Reference proteome</keyword>
<feature type="domain" description="NAD-dependent epimerase/dehydratase" evidence="1">
    <location>
        <begin position="3"/>
        <end position="63"/>
    </location>
</feature>
<dbReference type="AlphaFoldDB" id="A0A9P7KC06"/>
<dbReference type="SUPFAM" id="SSF51735">
    <property type="entry name" value="NAD(P)-binding Rossmann-fold domains"/>
    <property type="match status" value="1"/>
</dbReference>
<reference evidence="2" key="2">
    <citation type="submission" date="2021-10" db="EMBL/GenBank/DDBJ databases">
        <title>Phylogenomics reveals ancestral predisposition of the termite-cultivated fungus Termitomyces towards a domesticated lifestyle.</title>
        <authorList>
            <person name="Auxier B."/>
            <person name="Grum-Grzhimaylo A."/>
            <person name="Cardenas M.E."/>
            <person name="Lodge J.D."/>
            <person name="Laessoe T."/>
            <person name="Pedersen O."/>
            <person name="Smith M.E."/>
            <person name="Kuyper T.W."/>
            <person name="Franco-Molano E.A."/>
            <person name="Baroni T.J."/>
            <person name="Aanen D.K."/>
        </authorList>
    </citation>
    <scope>NUCLEOTIDE SEQUENCE</scope>
    <source>
        <strain evidence="2">AP01</strain>
        <tissue evidence="2">Mycelium</tissue>
    </source>
</reference>
<comment type="caution">
    <text evidence="2">The sequence shown here is derived from an EMBL/GenBank/DDBJ whole genome shotgun (WGS) entry which is preliminary data.</text>
</comment>
<reference evidence="2" key="1">
    <citation type="submission" date="2020-07" db="EMBL/GenBank/DDBJ databases">
        <authorList>
            <person name="Nieuwenhuis M."/>
            <person name="Van De Peppel L.J.J."/>
        </authorList>
    </citation>
    <scope>NUCLEOTIDE SEQUENCE</scope>
    <source>
        <strain evidence="2">AP01</strain>
        <tissue evidence="2">Mycelium</tissue>
    </source>
</reference>
<sequence length="84" mass="9026">MTVLVTGVNGFVGSNVALELLKSGYKVRGTVRGSNLESFKKAIGDKFPRLEVAQVDNVGTDDLTAVLRGKLADSTLTSRKTWID</sequence>
<protein>
    <recommendedName>
        <fullName evidence="1">NAD-dependent epimerase/dehydratase domain-containing protein</fullName>
    </recommendedName>
</protein>
<dbReference type="Pfam" id="PF01370">
    <property type="entry name" value="Epimerase"/>
    <property type="match status" value="1"/>
</dbReference>
<dbReference type="InterPro" id="IPR001509">
    <property type="entry name" value="Epimerase_deHydtase"/>
</dbReference>
<dbReference type="InterPro" id="IPR036291">
    <property type="entry name" value="NAD(P)-bd_dom_sf"/>
</dbReference>
<evidence type="ECO:0000313" key="3">
    <source>
        <dbReference type="Proteomes" id="UP000775547"/>
    </source>
</evidence>
<dbReference type="EMBL" id="JABCKV010000049">
    <property type="protein sequence ID" value="KAG5645118.1"/>
    <property type="molecule type" value="Genomic_DNA"/>
</dbReference>